<feature type="compositionally biased region" description="Acidic residues" evidence="1">
    <location>
        <begin position="106"/>
        <end position="120"/>
    </location>
</feature>
<gene>
    <name evidence="3" type="ORF">g.68321</name>
</gene>
<evidence type="ECO:0000313" key="3">
    <source>
        <dbReference type="EMBL" id="JAQ15415.1"/>
    </source>
</evidence>
<accession>A0A146M816</accession>
<dbReference type="AlphaFoldDB" id="A0A146M816"/>
<feature type="compositionally biased region" description="Basic and acidic residues" evidence="1">
    <location>
        <begin position="92"/>
        <end position="105"/>
    </location>
</feature>
<proteinExistence type="predicted"/>
<organism evidence="3">
    <name type="scientific">Lygus hesperus</name>
    <name type="common">Western plant bug</name>
    <dbReference type="NCBI Taxonomy" id="30085"/>
    <lineage>
        <taxon>Eukaryota</taxon>
        <taxon>Metazoa</taxon>
        <taxon>Ecdysozoa</taxon>
        <taxon>Arthropoda</taxon>
        <taxon>Hexapoda</taxon>
        <taxon>Insecta</taxon>
        <taxon>Pterygota</taxon>
        <taxon>Neoptera</taxon>
        <taxon>Paraneoptera</taxon>
        <taxon>Hemiptera</taxon>
        <taxon>Heteroptera</taxon>
        <taxon>Panheteroptera</taxon>
        <taxon>Cimicomorpha</taxon>
        <taxon>Miridae</taxon>
        <taxon>Mirini</taxon>
        <taxon>Lygus</taxon>
    </lineage>
</organism>
<feature type="chain" id="PRO_5007527679" evidence="2">
    <location>
        <begin position="22"/>
        <end position="133"/>
    </location>
</feature>
<feature type="non-terminal residue" evidence="3">
    <location>
        <position position="133"/>
    </location>
</feature>
<reference evidence="3" key="1">
    <citation type="journal article" date="2016" name="Gigascience">
        <title>De novo construction of an expanded transcriptome assembly for the western tarnished plant bug, Lygus hesperus.</title>
        <authorList>
            <person name="Tassone E.E."/>
            <person name="Geib S.M."/>
            <person name="Hall B."/>
            <person name="Fabrick J.A."/>
            <person name="Brent C.S."/>
            <person name="Hull J.J."/>
        </authorList>
    </citation>
    <scope>NUCLEOTIDE SEQUENCE</scope>
</reference>
<evidence type="ECO:0000256" key="2">
    <source>
        <dbReference type="SAM" id="SignalP"/>
    </source>
</evidence>
<keyword evidence="2" id="KW-0732">Signal</keyword>
<name>A0A146M816_LYGHE</name>
<feature type="compositionally biased region" description="Basic and acidic residues" evidence="1">
    <location>
        <begin position="61"/>
        <end position="81"/>
    </location>
</feature>
<feature type="region of interest" description="Disordered" evidence="1">
    <location>
        <begin position="52"/>
        <end position="133"/>
    </location>
</feature>
<protein>
    <submittedName>
        <fullName evidence="3">Uncharacterized protein</fullName>
    </submittedName>
</protein>
<dbReference type="EMBL" id="GDHC01003214">
    <property type="protein sequence ID" value="JAQ15415.1"/>
    <property type="molecule type" value="Transcribed_RNA"/>
</dbReference>
<feature type="signal peptide" evidence="2">
    <location>
        <begin position="1"/>
        <end position="21"/>
    </location>
</feature>
<sequence length="133" mass="14880">MVASLKLSFLVVFVVFSVCQGSDIDEELDRFGISSMRETQKRIEDLIAQESKLIPEVKSQPSKDRSREELEPQKPEDKVVDADASAGEDSADEKVSKDGDSAEAKPEEEEDDDDDDDELPDFGGLHNIFNFLR</sequence>
<evidence type="ECO:0000256" key="1">
    <source>
        <dbReference type="SAM" id="MobiDB-lite"/>
    </source>
</evidence>